<evidence type="ECO:0000313" key="2">
    <source>
        <dbReference type="EMBL" id="EEN63560.1"/>
    </source>
</evidence>
<organism>
    <name type="scientific">Branchiostoma floridae</name>
    <name type="common">Florida lancelet</name>
    <name type="synonym">Amphioxus</name>
    <dbReference type="NCBI Taxonomy" id="7739"/>
    <lineage>
        <taxon>Eukaryota</taxon>
        <taxon>Metazoa</taxon>
        <taxon>Chordata</taxon>
        <taxon>Cephalochordata</taxon>
        <taxon>Leptocardii</taxon>
        <taxon>Amphioxiformes</taxon>
        <taxon>Branchiostomatidae</taxon>
        <taxon>Branchiostoma</taxon>
    </lineage>
</organism>
<evidence type="ECO:0000256" key="1">
    <source>
        <dbReference type="SAM" id="MobiDB-lite"/>
    </source>
</evidence>
<feature type="region of interest" description="Disordered" evidence="1">
    <location>
        <begin position="1"/>
        <end position="25"/>
    </location>
</feature>
<dbReference type="AlphaFoldDB" id="C3Y891"/>
<dbReference type="InParanoid" id="C3Y891"/>
<proteinExistence type="predicted"/>
<accession>C3Y891</accession>
<gene>
    <name evidence="2" type="ORF">BRAFLDRAFT_106499</name>
</gene>
<reference evidence="2" key="1">
    <citation type="journal article" date="2008" name="Nature">
        <title>The amphioxus genome and the evolution of the chordate karyotype.</title>
        <authorList>
            <consortium name="US DOE Joint Genome Institute (JGI-PGF)"/>
            <person name="Putnam N.H."/>
            <person name="Butts T."/>
            <person name="Ferrier D.E.K."/>
            <person name="Furlong R.F."/>
            <person name="Hellsten U."/>
            <person name="Kawashima T."/>
            <person name="Robinson-Rechavi M."/>
            <person name="Shoguchi E."/>
            <person name="Terry A."/>
            <person name="Yu J.-K."/>
            <person name="Benito-Gutierrez E.L."/>
            <person name="Dubchak I."/>
            <person name="Garcia-Fernandez J."/>
            <person name="Gibson-Brown J.J."/>
            <person name="Grigoriev I.V."/>
            <person name="Horton A.C."/>
            <person name="de Jong P.J."/>
            <person name="Jurka J."/>
            <person name="Kapitonov V.V."/>
            <person name="Kohara Y."/>
            <person name="Kuroki Y."/>
            <person name="Lindquist E."/>
            <person name="Lucas S."/>
            <person name="Osoegawa K."/>
            <person name="Pennacchio L.A."/>
            <person name="Salamov A.A."/>
            <person name="Satou Y."/>
            <person name="Sauka-Spengler T."/>
            <person name="Schmutz J."/>
            <person name="Shin-I T."/>
            <person name="Toyoda A."/>
            <person name="Bronner-Fraser M."/>
            <person name="Fujiyama A."/>
            <person name="Holland L.Z."/>
            <person name="Holland P.W.H."/>
            <person name="Satoh N."/>
            <person name="Rokhsar D.S."/>
        </authorList>
    </citation>
    <scope>NUCLEOTIDE SEQUENCE [LARGE SCALE GENOMIC DNA]</scope>
    <source>
        <strain evidence="2">S238N-H82</strain>
        <tissue evidence="2">Testes</tissue>
    </source>
</reference>
<name>C3Y891_BRAFL</name>
<sequence length="475" mass="53332">MNRLLKRADTDGDVQRETDHHHKADTTADVHTVVEQYAQIELLCEHYADEVEELEEVESKHSVLAGVLKTHYNDLTTTEVLRTVLKVHGDTMPNLAKLAAAAAVIPVSTAGWRTGTSAPALEELVSTSLSTPPHPTPTQTRGFHGAHSAALHLELDEDKATRLLLIPCESIAWQGIGEEMILAYGSIMQQFPHFAWDIKASKLWRLLLAEFPLRTHEKAAQFNREMGDKKGHNHLPVMKITWDNILTDTTHIRLYGSLTRTVLQDRESHVGCWPYQRLPEEDRKVELKKLTGSEMVKLPGSNGNARRAQIKVEGIQEVWRVAQGKSYSMFLYNTDLMVNLSGRTIKKMVMSREEIEEVRRGSRQSLGDTFHCWRTGRLRKKLLGGHNRLALQQLRQDGSSRPTAASGHTWSRCTVTCQNTLAKRIGILHNDAKFYLPSVLKDHLYTFSAALSAEAGYTDKASLATVEPPKESQGM</sequence>
<protein>
    <submittedName>
        <fullName evidence="2">Uncharacterized protein</fullName>
    </submittedName>
</protein>
<dbReference type="EMBL" id="GG666491">
    <property type="protein sequence ID" value="EEN63560.1"/>
    <property type="molecule type" value="Genomic_DNA"/>
</dbReference>